<reference evidence="2" key="2">
    <citation type="journal article" date="2021" name="Front. Microbiol.">
        <title>Comprehensive Comparative Genomics and Phenotyping of Methylobacterium Species.</title>
        <authorList>
            <person name="Alessa O."/>
            <person name="Ogura Y."/>
            <person name="Fujitani Y."/>
            <person name="Takami H."/>
            <person name="Hayashi T."/>
            <person name="Sahin N."/>
            <person name="Tani A."/>
        </authorList>
    </citation>
    <scope>NUCLEOTIDE SEQUENCE</scope>
    <source>
        <strain evidence="2">DSM 22415</strain>
    </source>
</reference>
<dbReference type="Proteomes" id="UP000401717">
    <property type="component" value="Unassembled WGS sequence"/>
</dbReference>
<evidence type="ECO:0000256" key="1">
    <source>
        <dbReference type="SAM" id="MobiDB-lite"/>
    </source>
</evidence>
<evidence type="ECO:0000313" key="5">
    <source>
        <dbReference type="Proteomes" id="UP001055303"/>
    </source>
</evidence>
<feature type="region of interest" description="Disordered" evidence="1">
    <location>
        <begin position="1"/>
        <end position="62"/>
    </location>
</feature>
<protein>
    <submittedName>
        <fullName evidence="3">Uncharacterized protein</fullName>
    </submittedName>
</protein>
<reference evidence="3 4" key="1">
    <citation type="submission" date="2019-06" db="EMBL/GenBank/DDBJ databases">
        <authorList>
            <person name="Rodrigo-Torres L."/>
            <person name="Arahal R. D."/>
            <person name="Lucena T."/>
        </authorList>
    </citation>
    <scope>NUCLEOTIDE SEQUENCE [LARGE SCALE GENOMIC DNA]</scope>
    <source>
        <strain evidence="3 4">SW08-7</strain>
    </source>
</reference>
<dbReference type="EMBL" id="CABFVH010000003">
    <property type="protein sequence ID" value="VUF11074.1"/>
    <property type="molecule type" value="Genomic_DNA"/>
</dbReference>
<feature type="compositionally biased region" description="Low complexity" evidence="1">
    <location>
        <begin position="1"/>
        <end position="26"/>
    </location>
</feature>
<feature type="compositionally biased region" description="Basic residues" evidence="1">
    <location>
        <begin position="48"/>
        <end position="62"/>
    </location>
</feature>
<reference evidence="2" key="3">
    <citation type="submission" date="2021-08" db="EMBL/GenBank/DDBJ databases">
        <authorList>
            <person name="Tani A."/>
            <person name="Ola A."/>
            <person name="Ogura Y."/>
            <person name="Katsura K."/>
            <person name="Hayashi T."/>
        </authorList>
    </citation>
    <scope>NUCLEOTIDE SEQUENCE</scope>
    <source>
        <strain evidence="2">DSM 22415</strain>
    </source>
</reference>
<dbReference type="Proteomes" id="UP001055303">
    <property type="component" value="Unassembled WGS sequence"/>
</dbReference>
<evidence type="ECO:0000313" key="4">
    <source>
        <dbReference type="Proteomes" id="UP000401717"/>
    </source>
</evidence>
<keyword evidence="5" id="KW-1185">Reference proteome</keyword>
<evidence type="ECO:0000313" key="3">
    <source>
        <dbReference type="EMBL" id="VUF11074.1"/>
    </source>
</evidence>
<sequence length="127" mass="13269">MAAGGPAPVAGRGALAALRRTSAAAADGPPKTPERTVPARPAVPPSRRPARRPVGRCRSSRRRPLAVALAAAEARAARRPAAVPGEMTAEDIAWLHALPDYEPPAAPAPARRPTDGAWLRDLLMQAR</sequence>
<evidence type="ECO:0000313" key="2">
    <source>
        <dbReference type="EMBL" id="GJD54856.1"/>
    </source>
</evidence>
<organism evidence="3 4">
    <name type="scientific">Methylobacterium dankookense</name>
    <dbReference type="NCBI Taxonomy" id="560405"/>
    <lineage>
        <taxon>Bacteria</taxon>
        <taxon>Pseudomonadati</taxon>
        <taxon>Pseudomonadota</taxon>
        <taxon>Alphaproteobacteria</taxon>
        <taxon>Hyphomicrobiales</taxon>
        <taxon>Methylobacteriaceae</taxon>
        <taxon>Methylobacterium</taxon>
    </lineage>
</organism>
<dbReference type="EMBL" id="BPQI01000015">
    <property type="protein sequence ID" value="GJD54856.1"/>
    <property type="molecule type" value="Genomic_DNA"/>
</dbReference>
<name>A0A564FT91_9HYPH</name>
<gene>
    <name evidence="2" type="ORF">IFDJLNFL_0735</name>
    <name evidence="3" type="ORF">MTDSW087_00747</name>
</gene>
<proteinExistence type="predicted"/>
<accession>A0A564FT91</accession>
<dbReference type="AlphaFoldDB" id="A0A564FT91"/>